<evidence type="ECO:0000313" key="2">
    <source>
        <dbReference type="EMBL" id="RDI49105.1"/>
    </source>
</evidence>
<accession>A0A370GZL1</accession>
<evidence type="ECO:0000256" key="1">
    <source>
        <dbReference type="SAM" id="MobiDB-lite"/>
    </source>
</evidence>
<dbReference type="OrthoDB" id="4555106at2"/>
<gene>
    <name evidence="2" type="ORF">DFR68_107231</name>
</gene>
<reference evidence="2 3" key="1">
    <citation type="submission" date="2018-07" db="EMBL/GenBank/DDBJ databases">
        <title>Genomic Encyclopedia of Type Strains, Phase IV (KMG-IV): sequencing the most valuable type-strain genomes for metagenomic binning, comparative biology and taxonomic classification.</title>
        <authorList>
            <person name="Goeker M."/>
        </authorList>
    </citation>
    <scope>NUCLEOTIDE SEQUENCE [LARGE SCALE GENOMIC DNA]</scope>
    <source>
        <strain evidence="2 3">DSM 44952</strain>
    </source>
</reference>
<dbReference type="STRING" id="1210089.GCA_001613165_00721"/>
<comment type="caution">
    <text evidence="2">The sequence shown here is derived from an EMBL/GenBank/DDBJ whole genome shotgun (WGS) entry which is preliminary data.</text>
</comment>
<dbReference type="Pfam" id="PF19690">
    <property type="entry name" value="DUF6191"/>
    <property type="match status" value="1"/>
</dbReference>
<dbReference type="Proteomes" id="UP000255355">
    <property type="component" value="Unassembled WGS sequence"/>
</dbReference>
<dbReference type="AlphaFoldDB" id="A0A370GZL1"/>
<keyword evidence="3" id="KW-1185">Reference proteome</keyword>
<evidence type="ECO:0000313" key="3">
    <source>
        <dbReference type="Proteomes" id="UP000255355"/>
    </source>
</evidence>
<name>A0A370GZL1_9NOCA</name>
<protein>
    <submittedName>
        <fullName evidence="2">Uncharacterized protein</fullName>
    </submittedName>
</protein>
<proteinExistence type="predicted"/>
<dbReference type="InterPro" id="IPR045684">
    <property type="entry name" value="DUF6191"/>
</dbReference>
<feature type="region of interest" description="Disordered" evidence="1">
    <location>
        <begin position="68"/>
        <end position="95"/>
    </location>
</feature>
<dbReference type="EMBL" id="QQAZ01000007">
    <property type="protein sequence ID" value="RDI49105.1"/>
    <property type="molecule type" value="Genomic_DNA"/>
</dbReference>
<sequence length="95" mass="10475">MTIPGLALLIIAIAFAEVTYRKVTGRAALPWMRGEEGERASAIGFEQFDALFTSAKRHEFEQRQSVLMHRENPGDGTPGGFDLDLNSGKARLRPS</sequence>
<organism evidence="2 3">
    <name type="scientific">Nocardia mexicana</name>
    <dbReference type="NCBI Taxonomy" id="279262"/>
    <lineage>
        <taxon>Bacteria</taxon>
        <taxon>Bacillati</taxon>
        <taxon>Actinomycetota</taxon>
        <taxon>Actinomycetes</taxon>
        <taxon>Mycobacteriales</taxon>
        <taxon>Nocardiaceae</taxon>
        <taxon>Nocardia</taxon>
    </lineage>
</organism>